<dbReference type="InterPro" id="IPR014755">
    <property type="entry name" value="Cu-Rt/internalin_Ig-like"/>
</dbReference>
<evidence type="ECO:0000256" key="1">
    <source>
        <dbReference type="ARBA" id="ARBA00022729"/>
    </source>
</evidence>
<evidence type="ECO:0000313" key="4">
    <source>
        <dbReference type="EMBL" id="CAD42699.1"/>
    </source>
</evidence>
<protein>
    <recommendedName>
        <fullName evidence="3">SbsA Ig-like domain-containing protein</fullName>
    </recommendedName>
</protein>
<dbReference type="InterPro" id="IPR032812">
    <property type="entry name" value="SbsA_Ig"/>
</dbReference>
<accession>Q8NKM1</accession>
<dbReference type="AlphaFoldDB" id="Q8NKM1"/>
<evidence type="ECO:0000256" key="2">
    <source>
        <dbReference type="SAM" id="MobiDB-lite"/>
    </source>
</evidence>
<dbReference type="Pfam" id="PF13205">
    <property type="entry name" value="Big_5"/>
    <property type="match status" value="1"/>
</dbReference>
<feature type="non-terminal residue" evidence="4">
    <location>
        <position position="1"/>
    </location>
</feature>
<name>Q8NKM1_9CREN</name>
<reference evidence="4" key="1">
    <citation type="journal article" date="2002" name="Environ. Microbiol.">
        <title>First insight into the genome of an uncultivated crenarchaeote from soil.</title>
        <authorList>
            <person name="Quaiser A."/>
            <person name="Ochsenreiter T."/>
            <person name="Klenk H.P."/>
            <person name="Kletzin A."/>
            <person name="Treusch A.H."/>
            <person name="Meurer G."/>
            <person name="Eck J."/>
            <person name="Sensen C.W."/>
            <person name="Schleper C."/>
        </authorList>
    </citation>
    <scope>NUCLEOTIDE SEQUENCE</scope>
</reference>
<sequence length="335" mass="36555">TLLTSGGAPVPATVSMNSPTNTVATLNPSADLTPGATYTARITTGATDATGVPLAADKVWTFSVAPSGGGGTLDQFGITQIYPDKAGGGEKWFMNMQNPNNDPRTNPPDMDLNPDGSWNVNDDQVRYNVFTSSGYHPEDIETYDHSVLATQGYMQYPNDWKNVEMTGIVRVNSGDDSENFAWYDRGGRHYDGEGCEGSAYKADLFYDGRVRLAKEQWHVSYVFSSTTTPSPSASSFDRFIGFKAMIYNHQLAGGETVVTTEIWVDRNPDSPTLKNNWQKVYTFTDSGGFGNDGEECGGEPDQIISWGGPIATFRWDGANDVDIKNFSVREIQPPV</sequence>
<feature type="compositionally biased region" description="Low complexity" evidence="2">
    <location>
        <begin position="98"/>
        <end position="111"/>
    </location>
</feature>
<keyword evidence="1" id="KW-0732">Signal</keyword>
<dbReference type="EMBL" id="AJ496176">
    <property type="protein sequence ID" value="CAD42699.1"/>
    <property type="molecule type" value="Genomic_DNA"/>
</dbReference>
<feature type="region of interest" description="Disordered" evidence="2">
    <location>
        <begin position="95"/>
        <end position="118"/>
    </location>
</feature>
<dbReference type="Gene3D" id="2.60.40.1220">
    <property type="match status" value="1"/>
</dbReference>
<proteinExistence type="predicted"/>
<organism evidence="4">
    <name type="scientific">uncultured crenarchaeote</name>
    <dbReference type="NCBI Taxonomy" id="29281"/>
    <lineage>
        <taxon>Archaea</taxon>
        <taxon>Thermoproteota</taxon>
        <taxon>environmental samples</taxon>
    </lineage>
</organism>
<evidence type="ECO:0000259" key="3">
    <source>
        <dbReference type="Pfam" id="PF13205"/>
    </source>
</evidence>
<feature type="domain" description="SbsA Ig-like" evidence="3">
    <location>
        <begin position="5"/>
        <end position="63"/>
    </location>
</feature>